<feature type="region of interest" description="Disordered" evidence="2">
    <location>
        <begin position="664"/>
        <end position="687"/>
    </location>
</feature>
<dbReference type="SUPFAM" id="SSF81296">
    <property type="entry name" value="E set domains"/>
    <property type="match status" value="1"/>
</dbReference>
<dbReference type="InterPro" id="IPR013766">
    <property type="entry name" value="Thioredoxin_domain"/>
</dbReference>
<dbReference type="EMBL" id="SJPQ01000003">
    <property type="protein sequence ID" value="TWT87123.1"/>
    <property type="molecule type" value="Genomic_DNA"/>
</dbReference>
<gene>
    <name evidence="5" type="primary">resA_3</name>
    <name evidence="5" type="ORF">Mal64_26580</name>
</gene>
<dbReference type="PROSITE" id="PS51257">
    <property type="entry name" value="PROKAR_LIPOPROTEIN"/>
    <property type="match status" value="1"/>
</dbReference>
<dbReference type="Pfam" id="PF00578">
    <property type="entry name" value="AhpC-TSA"/>
    <property type="match status" value="1"/>
</dbReference>
<dbReference type="Proteomes" id="UP000315440">
    <property type="component" value="Unassembled WGS sequence"/>
</dbReference>
<dbReference type="PANTHER" id="PTHR43640">
    <property type="entry name" value="OS07G0260300 PROTEIN"/>
    <property type="match status" value="1"/>
</dbReference>
<dbReference type="Gene3D" id="2.60.120.310">
    <property type="entry name" value="Copper type II, ascorbate-dependent monooxygenase, N-terminal domain"/>
    <property type="match status" value="1"/>
</dbReference>
<evidence type="ECO:0000256" key="2">
    <source>
        <dbReference type="SAM" id="MobiDB-lite"/>
    </source>
</evidence>
<dbReference type="OrthoDB" id="9788721at2"/>
<keyword evidence="1" id="KW-1015">Disulfide bond</keyword>
<dbReference type="GO" id="GO:0016209">
    <property type="term" value="F:antioxidant activity"/>
    <property type="evidence" value="ECO:0007669"/>
    <property type="project" value="InterPro"/>
</dbReference>
<dbReference type="InterPro" id="IPR036939">
    <property type="entry name" value="Cu2_ascorb_mOase_N_sf"/>
</dbReference>
<evidence type="ECO:0000259" key="4">
    <source>
        <dbReference type="PROSITE" id="PS51352"/>
    </source>
</evidence>
<evidence type="ECO:0000313" key="5">
    <source>
        <dbReference type="EMBL" id="TWT87123.1"/>
    </source>
</evidence>
<evidence type="ECO:0000256" key="3">
    <source>
        <dbReference type="SAM" id="SignalP"/>
    </source>
</evidence>
<feature type="signal peptide" evidence="3">
    <location>
        <begin position="1"/>
        <end position="26"/>
    </location>
</feature>
<dbReference type="InterPro" id="IPR014756">
    <property type="entry name" value="Ig_E-set"/>
</dbReference>
<dbReference type="PROSITE" id="PS51352">
    <property type="entry name" value="THIOREDOXIN_2"/>
    <property type="match status" value="1"/>
</dbReference>
<feature type="domain" description="Thioredoxin" evidence="4">
    <location>
        <begin position="25"/>
        <end position="177"/>
    </location>
</feature>
<dbReference type="Pfam" id="PF16561">
    <property type="entry name" value="AMPK1_CBM"/>
    <property type="match status" value="1"/>
</dbReference>
<dbReference type="AlphaFoldDB" id="A0A5C5ZL16"/>
<feature type="chain" id="PRO_5022693143" evidence="3">
    <location>
        <begin position="27"/>
        <end position="687"/>
    </location>
</feature>
<dbReference type="Gene3D" id="2.60.120.230">
    <property type="match status" value="1"/>
</dbReference>
<dbReference type="SMART" id="SM01065">
    <property type="entry name" value="CBM_2"/>
    <property type="match status" value="1"/>
</dbReference>
<dbReference type="InterPro" id="IPR013783">
    <property type="entry name" value="Ig-like_fold"/>
</dbReference>
<dbReference type="InterPro" id="IPR036249">
    <property type="entry name" value="Thioredoxin-like_sf"/>
</dbReference>
<dbReference type="InterPro" id="IPR008977">
    <property type="entry name" value="PHM/PNGase_F_dom_sf"/>
</dbReference>
<dbReference type="InterPro" id="IPR002044">
    <property type="entry name" value="CBM20"/>
</dbReference>
<dbReference type="GO" id="GO:0005507">
    <property type="term" value="F:copper ion binding"/>
    <property type="evidence" value="ECO:0007669"/>
    <property type="project" value="InterPro"/>
</dbReference>
<dbReference type="Gene3D" id="2.60.40.10">
    <property type="entry name" value="Immunoglobulins"/>
    <property type="match status" value="1"/>
</dbReference>
<dbReference type="PANTHER" id="PTHR43640:SF1">
    <property type="entry name" value="THIOREDOXIN-DEPENDENT PEROXIREDOXIN"/>
    <property type="match status" value="1"/>
</dbReference>
<dbReference type="Gene3D" id="3.40.30.10">
    <property type="entry name" value="Glutaredoxin"/>
    <property type="match status" value="1"/>
</dbReference>
<dbReference type="InterPro" id="IPR047262">
    <property type="entry name" value="PRX-like1"/>
</dbReference>
<reference evidence="5 6" key="1">
    <citation type="submission" date="2019-02" db="EMBL/GenBank/DDBJ databases">
        <title>Deep-cultivation of Planctomycetes and their phenomic and genomic characterization uncovers novel biology.</title>
        <authorList>
            <person name="Wiegand S."/>
            <person name="Jogler M."/>
            <person name="Boedeker C."/>
            <person name="Pinto D."/>
            <person name="Vollmers J."/>
            <person name="Rivas-Marin E."/>
            <person name="Kohn T."/>
            <person name="Peeters S.H."/>
            <person name="Heuer A."/>
            <person name="Rast P."/>
            <person name="Oberbeckmann S."/>
            <person name="Bunk B."/>
            <person name="Jeske O."/>
            <person name="Meyerdierks A."/>
            <person name="Storesund J.E."/>
            <person name="Kallscheuer N."/>
            <person name="Luecker S."/>
            <person name="Lage O.M."/>
            <person name="Pohl T."/>
            <person name="Merkel B.J."/>
            <person name="Hornburger P."/>
            <person name="Mueller R.-W."/>
            <person name="Bruemmer F."/>
            <person name="Labrenz M."/>
            <person name="Spormann A.M."/>
            <person name="Op Den Camp H."/>
            <person name="Overmann J."/>
            <person name="Amann R."/>
            <person name="Jetten M.S.M."/>
            <person name="Mascher T."/>
            <person name="Medema M.H."/>
            <person name="Devos D.P."/>
            <person name="Kaster A.-K."/>
            <person name="Ovreas L."/>
            <person name="Rohde M."/>
            <person name="Galperin M.Y."/>
            <person name="Jogler C."/>
        </authorList>
    </citation>
    <scope>NUCLEOTIDE SEQUENCE [LARGE SCALE GENOMIC DNA]</scope>
    <source>
        <strain evidence="5 6">Mal64</strain>
    </source>
</reference>
<sequence length="687" mass="76483" precursor="true">MRNLSQRTRHVLTALLLLTSCGVARAQPTVIEPFALHDSRGALHSLEDWSASPAVVVVFLGTECPLAKLYAERLVDLQRRYRERGVVFVGVNSNDQDTLREIGRYVTQHGIDFPVLKDPDQRAADLFGAVRTPAAYLLDSKRRVRYRGRIDDQYGVGSSRPEPTVHYLADAIDQLLAGEPIATPETAAIGCVIGRASRHAPTGDITFAKHVSRVLNQHCVRCHRAGQIAPFELSTYDDAVAWSATMLETVNEGRMPPWHANPAHGEFVNDTHMPAADKQTLTRWVENGMPEGDPADLPEPPEYPSEWRIGEPDLVLAMPESFDVPAKGVVDYQYFEAHEPFEKDVWVKASEIRPGNPSVVHHAFVYYLPPGQDDPHDEDPLINAIAGFAPGMPATLWPEGHARLIPAGSRLFFQMHYTPTGSPQTDQTEVGLVLADPSERLKEIRFGIAVNTDLRIPPHAADHVVHAGYGFTQDTLVHALIPHMHFRGKAFRFTAHYPDGKKEVLLDVPRYDFNWQNAYELVEPKLMPEGAELICRGVFDNSADNPANPDPSKEVRWGDQSWDEMMLGSFVTSQPDWIGPGEYPKVTPAGDGRFTVEFRYKPTHQKANTVAVAGSFNGWSADKNPLAGPDDEGYYRGSLELDRGVYEYKLVVDGDRWIYDPENPDRVGPFTNSGLRVAPATERSVSR</sequence>
<dbReference type="CDD" id="cd02969">
    <property type="entry name" value="PRX_like1"/>
    <property type="match status" value="1"/>
</dbReference>
<dbReference type="InterPro" id="IPR032640">
    <property type="entry name" value="AMPK1_CBM"/>
</dbReference>
<keyword evidence="6" id="KW-1185">Reference proteome</keyword>
<name>A0A5C5ZL16_9BACT</name>
<dbReference type="InterPro" id="IPR000866">
    <property type="entry name" value="AhpC/TSA"/>
</dbReference>
<dbReference type="InterPro" id="IPR014784">
    <property type="entry name" value="Cu2_ascorb_mOase-like_C"/>
</dbReference>
<accession>A0A5C5ZL16</accession>
<comment type="caution">
    <text evidence="5">The sequence shown here is derived from an EMBL/GenBank/DDBJ whole genome shotgun (WGS) entry which is preliminary data.</text>
</comment>
<evidence type="ECO:0000256" key="1">
    <source>
        <dbReference type="ARBA" id="ARBA00023157"/>
    </source>
</evidence>
<evidence type="ECO:0000313" key="6">
    <source>
        <dbReference type="Proteomes" id="UP000315440"/>
    </source>
</evidence>
<dbReference type="GO" id="GO:2001070">
    <property type="term" value="F:starch binding"/>
    <property type="evidence" value="ECO:0007669"/>
    <property type="project" value="InterPro"/>
</dbReference>
<dbReference type="GO" id="GO:0016715">
    <property type="term" value="F:oxidoreductase activity, acting on paired donors, with incorporation or reduction of molecular oxygen, reduced ascorbate as one donor, and incorporation of one atom of oxygen"/>
    <property type="evidence" value="ECO:0007669"/>
    <property type="project" value="InterPro"/>
</dbReference>
<protein>
    <submittedName>
        <fullName evidence="5">Thiol-disulfide oxidoreductase ResA</fullName>
    </submittedName>
</protein>
<dbReference type="CDD" id="cd02859">
    <property type="entry name" value="E_set_AMPKbeta_like_N"/>
    <property type="match status" value="1"/>
</dbReference>
<dbReference type="SUPFAM" id="SSF52833">
    <property type="entry name" value="Thioredoxin-like"/>
    <property type="match status" value="1"/>
</dbReference>
<keyword evidence="3" id="KW-0732">Signal</keyword>
<dbReference type="SUPFAM" id="SSF49742">
    <property type="entry name" value="PHM/PNGase F"/>
    <property type="match status" value="2"/>
</dbReference>
<organism evidence="5 6">
    <name type="scientific">Pseudobythopirellula maris</name>
    <dbReference type="NCBI Taxonomy" id="2527991"/>
    <lineage>
        <taxon>Bacteria</taxon>
        <taxon>Pseudomonadati</taxon>
        <taxon>Planctomycetota</taxon>
        <taxon>Planctomycetia</taxon>
        <taxon>Pirellulales</taxon>
        <taxon>Lacipirellulaceae</taxon>
        <taxon>Pseudobythopirellula</taxon>
    </lineage>
</organism>
<proteinExistence type="predicted"/>